<feature type="domain" description="GGDEF" evidence="4">
    <location>
        <begin position="325"/>
        <end position="456"/>
    </location>
</feature>
<sequence>MDTHQIHNKNVWMLRLLAGFFAISSLLLMIVNRNLDAEIPLLGGSMLLVLGGMVGSRKWPRFTMVLTIVMLSVYLNVMVMKDMTVTSYIFLGLLPLLSLIYLNYAAVVLAGTLHLGSGLYYVFAHRELLFSGQLNLNDAMYFLVYGLFILLFTAIYILVTKKLSQRAEDSERRLRDILESVSVGIWTYDFSTMELEVSDGFEQITGYSNQSLKGQVTRLQAMIHPEDLGLFYEVQQELIIQRSSSVIECRIVRPDGEIKWIQGRGRPHFNSLGNLVRLEGVVIEITERKHLEETIHFLAFHDELTGLANRTKFASRFAEVKGQGEPVALMFLDLDNFKEVNDTFGHEAGDELLKHIAGRLVSLVRSEDMVCRLGGDEFVILLVDLSEDGVLKVMERIRTSLAEGYMYRGIQVGVSASIGISMSPDGDASLEDMLRLADATMYDVKRGGDSIRLTAERNMPLPS</sequence>
<name>A0ABS2HES1_9BACL</name>
<feature type="domain" description="PAC" evidence="3">
    <location>
        <begin position="245"/>
        <end position="297"/>
    </location>
</feature>
<feature type="transmembrane region" description="Helical" evidence="1">
    <location>
        <begin position="62"/>
        <end position="79"/>
    </location>
</feature>
<dbReference type="InterPro" id="IPR001610">
    <property type="entry name" value="PAC"/>
</dbReference>
<feature type="transmembrane region" description="Helical" evidence="1">
    <location>
        <begin position="139"/>
        <end position="159"/>
    </location>
</feature>
<evidence type="ECO:0000313" key="5">
    <source>
        <dbReference type="EMBL" id="MBM6998033.1"/>
    </source>
</evidence>
<protein>
    <submittedName>
        <fullName evidence="5">Sensor domain-containing diguanylate cyclase</fullName>
    </submittedName>
</protein>
<dbReference type="Pfam" id="PF08447">
    <property type="entry name" value="PAS_3"/>
    <property type="match status" value="1"/>
</dbReference>
<evidence type="ECO:0000313" key="6">
    <source>
        <dbReference type="Proteomes" id="UP001516620"/>
    </source>
</evidence>
<keyword evidence="1" id="KW-0812">Transmembrane</keyword>
<feature type="transmembrane region" description="Helical" evidence="1">
    <location>
        <begin position="12"/>
        <end position="31"/>
    </location>
</feature>
<dbReference type="CDD" id="cd01949">
    <property type="entry name" value="GGDEF"/>
    <property type="match status" value="1"/>
</dbReference>
<dbReference type="SMART" id="SM00267">
    <property type="entry name" value="GGDEF"/>
    <property type="match status" value="1"/>
</dbReference>
<dbReference type="InterPro" id="IPR000700">
    <property type="entry name" value="PAS-assoc_C"/>
</dbReference>
<organism evidence="5 6">
    <name type="scientific">Paenibacillus rhizolycopersici</name>
    <dbReference type="NCBI Taxonomy" id="2780073"/>
    <lineage>
        <taxon>Bacteria</taxon>
        <taxon>Bacillati</taxon>
        <taxon>Bacillota</taxon>
        <taxon>Bacilli</taxon>
        <taxon>Bacillales</taxon>
        <taxon>Paenibacillaceae</taxon>
        <taxon>Paenibacillus</taxon>
    </lineage>
</organism>
<dbReference type="Gene3D" id="3.30.450.20">
    <property type="entry name" value="PAS domain"/>
    <property type="match status" value="1"/>
</dbReference>
<dbReference type="SUPFAM" id="SSF55785">
    <property type="entry name" value="PYP-like sensor domain (PAS domain)"/>
    <property type="match status" value="1"/>
</dbReference>
<dbReference type="Pfam" id="PF00990">
    <property type="entry name" value="GGDEF"/>
    <property type="match status" value="1"/>
</dbReference>
<dbReference type="InterPro" id="IPR000014">
    <property type="entry name" value="PAS"/>
</dbReference>
<dbReference type="InterPro" id="IPR029787">
    <property type="entry name" value="Nucleotide_cyclase"/>
</dbReference>
<keyword evidence="1" id="KW-1133">Transmembrane helix</keyword>
<dbReference type="Gene3D" id="3.30.70.270">
    <property type="match status" value="1"/>
</dbReference>
<dbReference type="InterPro" id="IPR013655">
    <property type="entry name" value="PAS_fold_3"/>
</dbReference>
<dbReference type="Proteomes" id="UP001516620">
    <property type="component" value="Unassembled WGS sequence"/>
</dbReference>
<evidence type="ECO:0000259" key="2">
    <source>
        <dbReference type="PROSITE" id="PS50112"/>
    </source>
</evidence>
<feature type="domain" description="PAS" evidence="2">
    <location>
        <begin position="170"/>
        <end position="242"/>
    </location>
</feature>
<dbReference type="SMART" id="SM00086">
    <property type="entry name" value="PAC"/>
    <property type="match status" value="1"/>
</dbReference>
<dbReference type="SUPFAM" id="SSF55073">
    <property type="entry name" value="Nucleotide cyclase"/>
    <property type="match status" value="1"/>
</dbReference>
<dbReference type="NCBIfam" id="TIGR00254">
    <property type="entry name" value="GGDEF"/>
    <property type="match status" value="1"/>
</dbReference>
<feature type="transmembrane region" description="Helical" evidence="1">
    <location>
        <begin position="85"/>
        <end position="102"/>
    </location>
</feature>
<dbReference type="InterPro" id="IPR000160">
    <property type="entry name" value="GGDEF_dom"/>
</dbReference>
<evidence type="ECO:0000259" key="3">
    <source>
        <dbReference type="PROSITE" id="PS50113"/>
    </source>
</evidence>
<evidence type="ECO:0000256" key="1">
    <source>
        <dbReference type="SAM" id="Phobius"/>
    </source>
</evidence>
<proteinExistence type="predicted"/>
<dbReference type="InterPro" id="IPR052163">
    <property type="entry name" value="DGC-Regulatory_Protein"/>
</dbReference>
<dbReference type="RefSeq" id="WP_193417033.1">
    <property type="nucleotide sequence ID" value="NZ_JADCNN020000026.1"/>
</dbReference>
<dbReference type="Gene3D" id="2.10.70.100">
    <property type="match status" value="1"/>
</dbReference>
<dbReference type="PANTHER" id="PTHR46663:SF3">
    <property type="entry name" value="SLL0267 PROTEIN"/>
    <property type="match status" value="1"/>
</dbReference>
<dbReference type="NCBIfam" id="TIGR00229">
    <property type="entry name" value="sensory_box"/>
    <property type="match status" value="1"/>
</dbReference>
<dbReference type="InterPro" id="IPR035965">
    <property type="entry name" value="PAS-like_dom_sf"/>
</dbReference>
<comment type="caution">
    <text evidence="5">The sequence shown here is derived from an EMBL/GenBank/DDBJ whole genome shotgun (WGS) entry which is preliminary data.</text>
</comment>
<dbReference type="EMBL" id="JADCNN020000026">
    <property type="protein sequence ID" value="MBM6998033.1"/>
    <property type="molecule type" value="Genomic_DNA"/>
</dbReference>
<keyword evidence="1" id="KW-0472">Membrane</keyword>
<reference evidence="5 6" key="1">
    <citation type="submission" date="2021-01" db="EMBL/GenBank/DDBJ databases">
        <title>Paenibacillus sp.nov. isolated from the rhizosphere soil of tomato plant.</title>
        <authorList>
            <person name="Thin K.K."/>
            <person name="Zhang X."/>
            <person name="He S."/>
        </authorList>
    </citation>
    <scope>NUCLEOTIDE SEQUENCE [LARGE SCALE GENOMIC DNA]</scope>
    <source>
        <strain evidence="5 6">DXFW5</strain>
    </source>
</reference>
<dbReference type="SMART" id="SM00091">
    <property type="entry name" value="PAS"/>
    <property type="match status" value="1"/>
</dbReference>
<gene>
    <name evidence="5" type="ORF">IM700_020395</name>
</gene>
<dbReference type="PROSITE" id="PS50887">
    <property type="entry name" value="GGDEF"/>
    <property type="match status" value="1"/>
</dbReference>
<evidence type="ECO:0000259" key="4">
    <source>
        <dbReference type="PROSITE" id="PS50887"/>
    </source>
</evidence>
<dbReference type="InterPro" id="IPR043128">
    <property type="entry name" value="Rev_trsase/Diguanyl_cyclase"/>
</dbReference>
<dbReference type="CDD" id="cd00130">
    <property type="entry name" value="PAS"/>
    <property type="match status" value="1"/>
</dbReference>
<accession>A0ABS2HES1</accession>
<dbReference type="PROSITE" id="PS50112">
    <property type="entry name" value="PAS"/>
    <property type="match status" value="1"/>
</dbReference>
<keyword evidence="6" id="KW-1185">Reference proteome</keyword>
<dbReference type="PANTHER" id="PTHR46663">
    <property type="entry name" value="DIGUANYLATE CYCLASE DGCT-RELATED"/>
    <property type="match status" value="1"/>
</dbReference>
<dbReference type="PROSITE" id="PS50113">
    <property type="entry name" value="PAC"/>
    <property type="match status" value="1"/>
</dbReference>